<dbReference type="Proteomes" id="UP000001889">
    <property type="component" value="Chromosome"/>
</dbReference>
<evidence type="ECO:0000313" key="1">
    <source>
        <dbReference type="EMBL" id="CBG88523.1"/>
    </source>
</evidence>
<gene>
    <name evidence="1" type="ordered locus">ROD_17661</name>
</gene>
<keyword evidence="2" id="KW-1185">Reference proteome</keyword>
<dbReference type="KEGG" id="cro:ROD_17661"/>
<evidence type="ECO:0000313" key="2">
    <source>
        <dbReference type="Proteomes" id="UP000001889"/>
    </source>
</evidence>
<reference evidence="1 2" key="1">
    <citation type="journal article" date="2010" name="J. Bacteriol.">
        <title>The Citrobacter rodentium genome sequence reveals convergent evolution with human pathogenic Escherichia coli.</title>
        <authorList>
            <person name="Petty N.K."/>
            <person name="Bulgin R."/>
            <person name="Crepin V.F."/>
            <person name="Cerdeno-Tarraga A.M."/>
            <person name="Schroeder G.N."/>
            <person name="Quail M.A."/>
            <person name="Lennard N."/>
            <person name="Corton C."/>
            <person name="Barron A."/>
            <person name="Clark L."/>
            <person name="Toribio A.L."/>
            <person name="Parkhill J."/>
            <person name="Dougan G."/>
            <person name="Frankel G."/>
            <person name="Thomson N.R."/>
        </authorList>
    </citation>
    <scope>NUCLEOTIDE SEQUENCE [LARGE SCALE GENOMIC DNA]</scope>
    <source>
        <strain evidence="1 2">ICC168</strain>
    </source>
</reference>
<organism evidence="1 2">
    <name type="scientific">Citrobacter rodentium (strain ICC168)</name>
    <name type="common">Citrobacter freundii biotype 4280</name>
    <dbReference type="NCBI Taxonomy" id="637910"/>
    <lineage>
        <taxon>Bacteria</taxon>
        <taxon>Pseudomonadati</taxon>
        <taxon>Pseudomonadota</taxon>
        <taxon>Gammaproteobacteria</taxon>
        <taxon>Enterobacterales</taxon>
        <taxon>Enterobacteriaceae</taxon>
        <taxon>Citrobacter</taxon>
    </lineage>
</organism>
<accession>D2TL74</accession>
<dbReference type="AlphaFoldDB" id="D2TL74"/>
<dbReference type="HOGENOM" id="CLU_3287067_0_0_6"/>
<proteinExistence type="predicted"/>
<name>D2TL74_CITRI</name>
<protein>
    <submittedName>
        <fullName evidence="1">Uncharacterized protein</fullName>
    </submittedName>
</protein>
<dbReference type="EMBL" id="FN543502">
    <property type="protein sequence ID" value="CBG88523.1"/>
    <property type="molecule type" value="Genomic_DNA"/>
</dbReference>
<sequence>MLLSRTMFRSRLLVIENEYQPGRVTHIGASLTGEACEEST</sequence>